<dbReference type="InterPro" id="IPR004841">
    <property type="entry name" value="AA-permease/SLC12A_dom"/>
</dbReference>
<dbReference type="PATRIC" id="fig|33050.5.peg.4828"/>
<protein>
    <recommendedName>
        <fullName evidence="6">Amino acid permease/ SLC12A domain-containing protein</fullName>
    </recommendedName>
</protein>
<dbReference type="Proteomes" id="UP000058074">
    <property type="component" value="Plasmid 1"/>
</dbReference>
<organism evidence="7 8">
    <name type="scientific">Sphingopyxis macrogoltabida</name>
    <name type="common">Sphingomonas macrogoltabidus</name>
    <dbReference type="NCBI Taxonomy" id="33050"/>
    <lineage>
        <taxon>Bacteria</taxon>
        <taxon>Pseudomonadati</taxon>
        <taxon>Pseudomonadota</taxon>
        <taxon>Alphaproteobacteria</taxon>
        <taxon>Sphingomonadales</taxon>
        <taxon>Sphingomonadaceae</taxon>
        <taxon>Sphingopyxis</taxon>
    </lineage>
</organism>
<feature type="transmembrane region" description="Helical" evidence="5">
    <location>
        <begin position="151"/>
        <end position="176"/>
    </location>
</feature>
<dbReference type="GO" id="GO:0055085">
    <property type="term" value="P:transmembrane transport"/>
    <property type="evidence" value="ECO:0007669"/>
    <property type="project" value="InterPro"/>
</dbReference>
<feature type="transmembrane region" description="Helical" evidence="5">
    <location>
        <begin position="89"/>
        <end position="114"/>
    </location>
</feature>
<dbReference type="PANTHER" id="PTHR42770:SF7">
    <property type="entry name" value="MEMBRANE PROTEIN"/>
    <property type="match status" value="1"/>
</dbReference>
<feature type="transmembrane region" description="Helical" evidence="5">
    <location>
        <begin position="126"/>
        <end position="144"/>
    </location>
</feature>
<name>A0A0N9UTB2_SPHMC</name>
<feature type="transmembrane region" description="Helical" evidence="5">
    <location>
        <begin position="263"/>
        <end position="296"/>
    </location>
</feature>
<comment type="subcellular location">
    <subcellularLocation>
        <location evidence="1">Membrane</location>
        <topology evidence="1">Multi-pass membrane protein</topology>
    </subcellularLocation>
</comment>
<evidence type="ECO:0000256" key="5">
    <source>
        <dbReference type="SAM" id="Phobius"/>
    </source>
</evidence>
<evidence type="ECO:0000256" key="2">
    <source>
        <dbReference type="ARBA" id="ARBA00022692"/>
    </source>
</evidence>
<sequence>MVKESSNLKRDIGLTGTVLLGLGSMLGSGVFVSIALAETMIGAWVLPAILLAAALAGCNALSSAQLAASHPRAGGTYEYGHVYLSPSAGFLAGLAFLMAKGASAATAALAFAAYCDALTPTVIPRVPVAIALVALLTALVLAGLRRANWLNAAIVGFVVLVLVALIVSGSIAPGVAPDFAAGNVGADTFLHASALLFVAFTGYGRVATLAEEVRDPARTIPPAIAVTIVATSLLYLGIGWVLARVPLGETEAATVLEAAALAIGYPGLALAVAVAALVAMAGVLLNLLLGLSRVVLAMGRRGDAPSALAGLRGDQPVAAIVAVSLGIAGLCLIGDVRVAWTFSAVTVLIYYAVTNLSALRLPPAHRLFPRWISWAGLAGCAGLAVFVPLAYWLWATLAVVIFFLLRGILSKRALR</sequence>
<dbReference type="PANTHER" id="PTHR42770">
    <property type="entry name" value="AMINO ACID TRANSPORTER-RELATED"/>
    <property type="match status" value="1"/>
</dbReference>
<evidence type="ECO:0000313" key="8">
    <source>
        <dbReference type="Proteomes" id="UP000058074"/>
    </source>
</evidence>
<feature type="transmembrane region" description="Helical" evidence="5">
    <location>
        <begin position="368"/>
        <end position="386"/>
    </location>
</feature>
<feature type="transmembrane region" description="Helical" evidence="5">
    <location>
        <begin position="342"/>
        <end position="361"/>
    </location>
</feature>
<evidence type="ECO:0000259" key="6">
    <source>
        <dbReference type="Pfam" id="PF00324"/>
    </source>
</evidence>
<feature type="transmembrane region" description="Helical" evidence="5">
    <location>
        <begin position="392"/>
        <end position="409"/>
    </location>
</feature>
<reference evidence="7 8" key="1">
    <citation type="journal article" date="2015" name="Genome Announc.">
        <title>Complete Genome Sequence of Polypropylene Glycol- and Polyethylene Glycol-Degrading Sphingopyxis macrogoltabida Strain EY-1.</title>
        <authorList>
            <person name="Ohtsubo Y."/>
            <person name="Nagata Y."/>
            <person name="Numata M."/>
            <person name="Tsuchikane K."/>
            <person name="Hosoyama A."/>
            <person name="Yamazoe A."/>
            <person name="Tsuda M."/>
            <person name="Fujita N."/>
            <person name="Kawai F."/>
        </authorList>
    </citation>
    <scope>NUCLEOTIDE SEQUENCE [LARGE SCALE GENOMIC DNA]</scope>
    <source>
        <strain evidence="7 8">EY-1</strain>
        <plasmid evidence="7">1</plasmid>
    </source>
</reference>
<dbReference type="Pfam" id="PF00324">
    <property type="entry name" value="AA_permease"/>
    <property type="match status" value="1"/>
</dbReference>
<dbReference type="EMBL" id="CP012701">
    <property type="protein sequence ID" value="ALH83173.1"/>
    <property type="molecule type" value="Genomic_DNA"/>
</dbReference>
<evidence type="ECO:0000256" key="3">
    <source>
        <dbReference type="ARBA" id="ARBA00022989"/>
    </source>
</evidence>
<dbReference type="Gene3D" id="1.20.1740.10">
    <property type="entry name" value="Amino acid/polyamine transporter I"/>
    <property type="match status" value="1"/>
</dbReference>
<accession>A0A0N9UTB2</accession>
<keyword evidence="7" id="KW-0614">Plasmid</keyword>
<gene>
    <name evidence="7" type="ORF">AN936_23855</name>
</gene>
<evidence type="ECO:0000313" key="7">
    <source>
        <dbReference type="EMBL" id="ALH83173.1"/>
    </source>
</evidence>
<feature type="transmembrane region" description="Helical" evidence="5">
    <location>
        <begin position="12"/>
        <end position="37"/>
    </location>
</feature>
<geneLocation type="plasmid" evidence="7 8">
    <name>1</name>
</geneLocation>
<dbReference type="InterPro" id="IPR050367">
    <property type="entry name" value="APC_superfamily"/>
</dbReference>
<feature type="transmembrane region" description="Helical" evidence="5">
    <location>
        <begin position="317"/>
        <end position="336"/>
    </location>
</feature>
<dbReference type="RefSeq" id="WP_054590618.1">
    <property type="nucleotide sequence ID" value="NZ_CP012701.1"/>
</dbReference>
<feature type="domain" description="Amino acid permease/ SLC12A" evidence="6">
    <location>
        <begin position="18"/>
        <end position="402"/>
    </location>
</feature>
<feature type="transmembrane region" description="Helical" evidence="5">
    <location>
        <begin position="43"/>
        <end position="68"/>
    </location>
</feature>
<feature type="transmembrane region" description="Helical" evidence="5">
    <location>
        <begin position="220"/>
        <end position="243"/>
    </location>
</feature>
<evidence type="ECO:0000256" key="1">
    <source>
        <dbReference type="ARBA" id="ARBA00004141"/>
    </source>
</evidence>
<dbReference type="AlphaFoldDB" id="A0A0N9UTB2"/>
<dbReference type="PIRSF" id="PIRSF006060">
    <property type="entry name" value="AA_transporter"/>
    <property type="match status" value="1"/>
</dbReference>
<dbReference type="OrthoDB" id="9804700at2"/>
<dbReference type="GO" id="GO:0016020">
    <property type="term" value="C:membrane"/>
    <property type="evidence" value="ECO:0007669"/>
    <property type="project" value="UniProtKB-SubCell"/>
</dbReference>
<feature type="transmembrane region" description="Helical" evidence="5">
    <location>
        <begin position="188"/>
        <end position="208"/>
    </location>
</feature>
<keyword evidence="3 5" id="KW-1133">Transmembrane helix</keyword>
<evidence type="ECO:0000256" key="4">
    <source>
        <dbReference type="ARBA" id="ARBA00023136"/>
    </source>
</evidence>
<proteinExistence type="predicted"/>
<keyword evidence="2 5" id="KW-0812">Transmembrane</keyword>
<keyword evidence="4 5" id="KW-0472">Membrane</keyword>
<dbReference type="KEGG" id="smag:AN936_23855"/>